<comment type="similarity">
    <text evidence="2">Belongs to the GMC oxidoreductase family.</text>
</comment>
<dbReference type="InterPro" id="IPR003953">
    <property type="entry name" value="FAD-dep_OxRdtase_2_FAD-bd"/>
</dbReference>
<evidence type="ECO:0000256" key="6">
    <source>
        <dbReference type="ARBA" id="ARBA00023002"/>
    </source>
</evidence>
<evidence type="ECO:0000256" key="5">
    <source>
        <dbReference type="ARBA" id="ARBA00022827"/>
    </source>
</evidence>
<evidence type="ECO:0000256" key="4">
    <source>
        <dbReference type="ARBA" id="ARBA00022630"/>
    </source>
</evidence>
<evidence type="ECO:0000259" key="17">
    <source>
        <dbReference type="Pfam" id="PF00890"/>
    </source>
</evidence>
<dbReference type="InterPro" id="IPR006076">
    <property type="entry name" value="FAD-dep_OxRdtase"/>
</dbReference>
<dbReference type="OrthoDB" id="517968at2"/>
<dbReference type="GO" id="GO:0016995">
    <property type="term" value="F:cholesterol oxidase activity"/>
    <property type="evidence" value="ECO:0007669"/>
    <property type="project" value="UniProtKB-EC"/>
</dbReference>
<evidence type="ECO:0000256" key="9">
    <source>
        <dbReference type="ARBA" id="ARBA00023221"/>
    </source>
</evidence>
<dbReference type="EMBL" id="MASU01000002">
    <property type="protein sequence ID" value="PXY38024.1"/>
    <property type="molecule type" value="Genomic_DNA"/>
</dbReference>
<comment type="cofactor">
    <cofactor evidence="1">
        <name>FAD</name>
        <dbReference type="ChEBI" id="CHEBI:57692"/>
    </cofactor>
</comment>
<evidence type="ECO:0000256" key="2">
    <source>
        <dbReference type="ARBA" id="ARBA00010790"/>
    </source>
</evidence>
<feature type="compositionally biased region" description="Basic and acidic residues" evidence="16">
    <location>
        <begin position="534"/>
        <end position="550"/>
    </location>
</feature>
<dbReference type="EC" id="5.3.3.1" evidence="11"/>
<evidence type="ECO:0000256" key="16">
    <source>
        <dbReference type="SAM" id="MobiDB-lite"/>
    </source>
</evidence>
<dbReference type="InterPro" id="IPR007867">
    <property type="entry name" value="GMC_OxRtase_C"/>
</dbReference>
<organism evidence="20 21">
    <name type="scientific">Prauserella flavalba</name>
    <dbReference type="NCBI Taxonomy" id="1477506"/>
    <lineage>
        <taxon>Bacteria</taxon>
        <taxon>Bacillati</taxon>
        <taxon>Actinomycetota</taxon>
        <taxon>Actinomycetes</taxon>
        <taxon>Pseudonocardiales</taxon>
        <taxon>Pseudonocardiaceae</taxon>
        <taxon>Prauserella</taxon>
    </lineage>
</organism>
<feature type="region of interest" description="Disordered" evidence="16">
    <location>
        <begin position="531"/>
        <end position="572"/>
    </location>
</feature>
<name>A0A318LTG8_9PSEU</name>
<evidence type="ECO:0000259" key="19">
    <source>
        <dbReference type="Pfam" id="PF05199"/>
    </source>
</evidence>
<keyword evidence="9" id="KW-0753">Steroid metabolism</keyword>
<evidence type="ECO:0000313" key="21">
    <source>
        <dbReference type="Proteomes" id="UP000247892"/>
    </source>
</evidence>
<dbReference type="Gene3D" id="3.50.50.60">
    <property type="entry name" value="FAD/NAD(P)-binding domain"/>
    <property type="match status" value="3"/>
</dbReference>
<dbReference type="EC" id="1.1.3.6" evidence="13"/>
<dbReference type="InterPro" id="IPR052542">
    <property type="entry name" value="Cholesterol_Oxidase"/>
</dbReference>
<proteinExistence type="inferred from homology"/>
<keyword evidence="3" id="KW-0153">Cholesterol metabolism</keyword>
<keyword evidence="21" id="KW-1185">Reference proteome</keyword>
<evidence type="ECO:0000256" key="15">
    <source>
        <dbReference type="ARBA" id="ARBA00049778"/>
    </source>
</evidence>
<evidence type="ECO:0000256" key="13">
    <source>
        <dbReference type="ARBA" id="ARBA00049723"/>
    </source>
</evidence>
<dbReference type="Pfam" id="PF05199">
    <property type="entry name" value="GMC_oxred_C"/>
    <property type="match status" value="1"/>
</dbReference>
<dbReference type="GO" id="GO:0004769">
    <property type="term" value="F:steroid Delta-isomerase activity"/>
    <property type="evidence" value="ECO:0007669"/>
    <property type="project" value="UniProtKB-EC"/>
</dbReference>
<evidence type="ECO:0000256" key="10">
    <source>
        <dbReference type="ARBA" id="ARBA00023235"/>
    </source>
</evidence>
<dbReference type="InterPro" id="IPR036188">
    <property type="entry name" value="FAD/NAD-bd_sf"/>
</dbReference>
<evidence type="ECO:0000256" key="8">
    <source>
        <dbReference type="ARBA" id="ARBA00023166"/>
    </source>
</evidence>
<dbReference type="AlphaFoldDB" id="A0A318LTG8"/>
<feature type="domain" description="FAD-dependent oxidoreductase 2 FAD-binding" evidence="17">
    <location>
        <begin position="17"/>
        <end position="49"/>
    </location>
</feature>
<accession>A0A318LTG8</accession>
<evidence type="ECO:0000256" key="1">
    <source>
        <dbReference type="ARBA" id="ARBA00001974"/>
    </source>
</evidence>
<keyword evidence="4" id="KW-0285">Flavoprotein</keyword>
<evidence type="ECO:0000256" key="12">
    <source>
        <dbReference type="ARBA" id="ARBA00049645"/>
    </source>
</evidence>
<reference evidence="20 21" key="1">
    <citation type="submission" date="2016-07" db="EMBL/GenBank/DDBJ databases">
        <title>Draft genome sequence of Prauserella sp. YIM 121212, isolated from alkaline soil.</title>
        <authorList>
            <person name="Ruckert C."/>
            <person name="Albersmeier A."/>
            <person name="Jiang C.-L."/>
            <person name="Jiang Y."/>
            <person name="Kalinowski J."/>
            <person name="Schneider O."/>
            <person name="Winkler A."/>
            <person name="Zotchev S.B."/>
        </authorList>
    </citation>
    <scope>NUCLEOTIDE SEQUENCE [LARGE SCALE GENOMIC DNA]</scope>
    <source>
        <strain evidence="20 21">YIM 121212</strain>
    </source>
</reference>
<sequence length="572" mass="62158">MTARNTITGDGTTTDYDVIVVGSGFGGSVAALRLTEKGYRVAVIEAGRRFADDEFAKTSWDLRRYLWAPALGCFGIQRIHLLKDVMVLAGAGVGGGSLVYANTLYRPLDPFYRDRQWSHITDWRAELEPHYDQASRMLGVVTNPSVTPSDEVMRKVAADLGVADSYHPTPVGVYFGKPGERVADPYFGGAGPERTGCTECGSCMTGCRVGAKNTLVKNYLYLAEQGGAKVVPLTTVTAVRPRGGSFEVDVRKTGTTSRRFTHTLTARHVVLAAGTWGTQRLLHDMRDTGTLPRLSPRLGELTRTNSEAIIGAARTTVDPEKDYSRGVAITSSIHPDESTHIEPVRYGKGSNAMSLLQTIATDGGSEVPRWRQALRFLARHPVQTLKLLNGYRWSERTVILLVMQSLDNSITTYTKRGLFGRRRYTSRQGHGEPNPTFIKAGHEANLRTAEHIGGMAGGTWGEIFDIPLTAHFIGGAPIGTSADEGVIDAYHRVFNYPNLHVVDGAAITANLGVNPSLTITAQAERAFSLWPNKGEADPRPAQDEPYRRVEPVAPKNPAVPAHAPGALTAGRR</sequence>
<dbReference type="Pfam" id="PF00890">
    <property type="entry name" value="FAD_binding_2"/>
    <property type="match status" value="1"/>
</dbReference>
<gene>
    <name evidence="20" type="ORF">BA062_05345</name>
</gene>
<evidence type="ECO:0000256" key="7">
    <source>
        <dbReference type="ARBA" id="ARBA00023098"/>
    </source>
</evidence>
<comment type="caution">
    <text evidence="20">The sequence shown here is derived from an EMBL/GenBank/DDBJ whole genome shotgun (WGS) entry which is preliminary data.</text>
</comment>
<dbReference type="RefSeq" id="WP_110334891.1">
    <property type="nucleotide sequence ID" value="NZ_JBHVKT010000019.1"/>
</dbReference>
<evidence type="ECO:0000313" key="20">
    <source>
        <dbReference type="EMBL" id="PXY38024.1"/>
    </source>
</evidence>
<keyword evidence="6" id="KW-0560">Oxidoreductase</keyword>
<keyword evidence="7" id="KW-0443">Lipid metabolism</keyword>
<evidence type="ECO:0000256" key="11">
    <source>
        <dbReference type="ARBA" id="ARBA00038856"/>
    </source>
</evidence>
<evidence type="ECO:0000259" key="18">
    <source>
        <dbReference type="Pfam" id="PF01266"/>
    </source>
</evidence>
<dbReference type="PANTHER" id="PTHR47470">
    <property type="entry name" value="CHOLESTEROL OXIDASE"/>
    <property type="match status" value="1"/>
</dbReference>
<feature type="domain" description="Glucose-methanol-choline oxidoreductase C-terminal" evidence="19">
    <location>
        <begin position="469"/>
        <end position="523"/>
    </location>
</feature>
<dbReference type="PANTHER" id="PTHR47470:SF1">
    <property type="entry name" value="FAD-DEPENDENT OXIDOREDUCTASE 2 FAD BINDING DOMAIN-CONTAINING PROTEIN"/>
    <property type="match status" value="1"/>
</dbReference>
<keyword evidence="8" id="KW-1207">Sterol metabolism</keyword>
<dbReference type="GO" id="GO:0008203">
    <property type="term" value="P:cholesterol metabolic process"/>
    <property type="evidence" value="ECO:0007669"/>
    <property type="project" value="UniProtKB-KW"/>
</dbReference>
<keyword evidence="10" id="KW-0413">Isomerase</keyword>
<dbReference type="Pfam" id="PF01266">
    <property type="entry name" value="DAO"/>
    <property type="match status" value="1"/>
</dbReference>
<evidence type="ECO:0000256" key="14">
    <source>
        <dbReference type="ARBA" id="ARBA00049744"/>
    </source>
</evidence>
<protein>
    <recommendedName>
        <fullName evidence="14">Cholesterol oxidase</fullName>
        <ecNumber evidence="13">1.1.3.6</ecNumber>
        <ecNumber evidence="11">5.3.3.1</ecNumber>
    </recommendedName>
    <alternativeName>
        <fullName evidence="15">Cholesterol isomerase</fullName>
    </alternativeName>
</protein>
<keyword evidence="5" id="KW-0274">FAD</keyword>
<evidence type="ECO:0000256" key="3">
    <source>
        <dbReference type="ARBA" id="ARBA00022548"/>
    </source>
</evidence>
<feature type="domain" description="FAD dependent oxidoreductase" evidence="18">
    <location>
        <begin position="215"/>
        <end position="308"/>
    </location>
</feature>
<dbReference type="Proteomes" id="UP000247892">
    <property type="component" value="Unassembled WGS sequence"/>
</dbReference>
<comment type="pathway">
    <text evidence="12">Steroid metabolism; cholesterol degradation.</text>
</comment>
<dbReference type="SUPFAM" id="SSF51905">
    <property type="entry name" value="FAD/NAD(P)-binding domain"/>
    <property type="match status" value="1"/>
</dbReference>
<dbReference type="PRINTS" id="PR00411">
    <property type="entry name" value="PNDRDTASEI"/>
</dbReference>